<reference evidence="2" key="1">
    <citation type="submission" date="2020-07" db="EMBL/GenBank/DDBJ databases">
        <authorList>
            <person name="Nieuwenhuis M."/>
            <person name="Van De Peppel L.J.J."/>
        </authorList>
    </citation>
    <scope>NUCLEOTIDE SEQUENCE</scope>
    <source>
        <strain evidence="2">AP01</strain>
        <tissue evidence="2">Mycelium</tissue>
    </source>
</reference>
<gene>
    <name evidence="2" type="ORF">DXG03_002149</name>
</gene>
<keyword evidence="3" id="KW-1185">Reference proteome</keyword>
<comment type="caution">
    <text evidence="2">The sequence shown here is derived from an EMBL/GenBank/DDBJ whole genome shotgun (WGS) entry which is preliminary data.</text>
</comment>
<reference evidence="2" key="2">
    <citation type="submission" date="2021-10" db="EMBL/GenBank/DDBJ databases">
        <title>Phylogenomics reveals ancestral predisposition of the termite-cultivated fungus Termitomyces towards a domesticated lifestyle.</title>
        <authorList>
            <person name="Auxier B."/>
            <person name="Grum-Grzhimaylo A."/>
            <person name="Cardenas M.E."/>
            <person name="Lodge J.D."/>
            <person name="Laessoe T."/>
            <person name="Pedersen O."/>
            <person name="Smith M.E."/>
            <person name="Kuyper T.W."/>
            <person name="Franco-Molano E.A."/>
            <person name="Baroni T.J."/>
            <person name="Aanen D.K."/>
        </authorList>
    </citation>
    <scope>NUCLEOTIDE SEQUENCE</scope>
    <source>
        <strain evidence="2">AP01</strain>
        <tissue evidence="2">Mycelium</tissue>
    </source>
</reference>
<protein>
    <submittedName>
        <fullName evidence="2">Uncharacterized protein</fullName>
    </submittedName>
</protein>
<dbReference type="AlphaFoldDB" id="A0A9P7G4P6"/>
<dbReference type="OrthoDB" id="3057144at2759"/>
<accession>A0A9P7G4P6</accession>
<proteinExistence type="predicted"/>
<sequence>MGANAFCLKACDPAGPNAAHFCEHIFDRIGCAYNAPNRAQNNVFESCLGENQDFPGVYVENGVTRTYTQPPESLGDIATVPYVARVPASSSCSQFQSADLFPAAAATAVPAAPPRTPGAAGTTTETRPTAVGSSPPTGTSAGDTAPAPSHARNGAGTLSISGAASTFGVVLAGVFLT</sequence>
<feature type="compositionally biased region" description="Polar residues" evidence="1">
    <location>
        <begin position="132"/>
        <end position="142"/>
    </location>
</feature>
<organism evidence="2 3">
    <name type="scientific">Asterophora parasitica</name>
    <dbReference type="NCBI Taxonomy" id="117018"/>
    <lineage>
        <taxon>Eukaryota</taxon>
        <taxon>Fungi</taxon>
        <taxon>Dikarya</taxon>
        <taxon>Basidiomycota</taxon>
        <taxon>Agaricomycotina</taxon>
        <taxon>Agaricomycetes</taxon>
        <taxon>Agaricomycetidae</taxon>
        <taxon>Agaricales</taxon>
        <taxon>Tricholomatineae</taxon>
        <taxon>Lyophyllaceae</taxon>
        <taxon>Asterophora</taxon>
    </lineage>
</organism>
<feature type="region of interest" description="Disordered" evidence="1">
    <location>
        <begin position="109"/>
        <end position="153"/>
    </location>
</feature>
<evidence type="ECO:0000313" key="3">
    <source>
        <dbReference type="Proteomes" id="UP000775547"/>
    </source>
</evidence>
<dbReference type="Proteomes" id="UP000775547">
    <property type="component" value="Unassembled WGS sequence"/>
</dbReference>
<evidence type="ECO:0000256" key="1">
    <source>
        <dbReference type="SAM" id="MobiDB-lite"/>
    </source>
</evidence>
<feature type="compositionally biased region" description="Low complexity" evidence="1">
    <location>
        <begin position="117"/>
        <end position="131"/>
    </location>
</feature>
<dbReference type="EMBL" id="JABCKV010000159">
    <property type="protein sequence ID" value="KAG5642770.1"/>
    <property type="molecule type" value="Genomic_DNA"/>
</dbReference>
<evidence type="ECO:0000313" key="2">
    <source>
        <dbReference type="EMBL" id="KAG5642770.1"/>
    </source>
</evidence>
<name>A0A9P7G4P6_9AGAR</name>